<name>A0A1A9RPE3_EIKCO</name>
<dbReference type="RefSeq" id="WP_064106096.1">
    <property type="nucleotide sequence ID" value="NZ_LXSH01000022.1"/>
</dbReference>
<dbReference type="AlphaFoldDB" id="A0A1A9RPE3"/>
<dbReference type="InterPro" id="IPR029024">
    <property type="entry name" value="TerB-like"/>
</dbReference>
<dbReference type="Gene3D" id="1.10.3680.10">
    <property type="entry name" value="TerB-like"/>
    <property type="match status" value="1"/>
</dbReference>
<evidence type="ECO:0000313" key="1">
    <source>
        <dbReference type="EMBL" id="OAM21265.1"/>
    </source>
</evidence>
<sequence>MDFNNLLNQVLGAVQQSGNKVMSDNNPLNSFGGGALIGGLAAMLLKKGGTKSLLKAGSAAALGMMAYQAYQNWQGGRQNSTSTVAALPEAAFAAQGQLAEERSRVILRTMIAAAASDGLIDETEKQLIAQEGGADAEVRQWLANEYARPASINELIEAVGGDQALAAEAYLAARAVCGDLVRGEIAFLSRLSQALGLDDGLVEQLERQLELAQ</sequence>
<dbReference type="EMBL" id="LXSH01000022">
    <property type="protein sequence ID" value="OAM21265.1"/>
    <property type="molecule type" value="Genomic_DNA"/>
</dbReference>
<dbReference type="InterPro" id="IPR007486">
    <property type="entry name" value="YebE"/>
</dbReference>
<reference evidence="2" key="1">
    <citation type="submission" date="2016-05" db="EMBL/GenBank/DDBJ databases">
        <title>Draft genome of Corynebacterium afermentans subsp. afermentans LCDC 88199T.</title>
        <authorList>
            <person name="Bernier A.-M."/>
            <person name="Bernard K."/>
        </authorList>
    </citation>
    <scope>NUCLEOTIDE SEQUENCE [LARGE SCALE GENOMIC DNA]</scope>
    <source>
        <strain evidence="2">NML120819</strain>
    </source>
</reference>
<protein>
    <submittedName>
        <fullName evidence="1">3-hydroxyisobutyrate dehydrogenase</fullName>
    </submittedName>
</protein>
<dbReference type="Proteomes" id="UP000078103">
    <property type="component" value="Unassembled WGS sequence"/>
</dbReference>
<dbReference type="SUPFAM" id="SSF158682">
    <property type="entry name" value="TerB-like"/>
    <property type="match status" value="1"/>
</dbReference>
<organism evidence="1 2">
    <name type="scientific">Eikenella corrodens</name>
    <dbReference type="NCBI Taxonomy" id="539"/>
    <lineage>
        <taxon>Bacteria</taxon>
        <taxon>Pseudomonadati</taxon>
        <taxon>Pseudomonadota</taxon>
        <taxon>Betaproteobacteria</taxon>
        <taxon>Neisseriales</taxon>
        <taxon>Neisseriaceae</taxon>
        <taxon>Eikenella</taxon>
    </lineage>
</organism>
<gene>
    <name evidence="1" type="ORF">A7P89_08115</name>
</gene>
<comment type="caution">
    <text evidence="1">The sequence shown here is derived from an EMBL/GenBank/DDBJ whole genome shotgun (WGS) entry which is preliminary data.</text>
</comment>
<proteinExistence type="predicted"/>
<evidence type="ECO:0000313" key="2">
    <source>
        <dbReference type="Proteomes" id="UP000078103"/>
    </source>
</evidence>
<dbReference type="Pfam" id="PF04391">
    <property type="entry name" value="DUF533"/>
    <property type="match status" value="1"/>
</dbReference>
<accession>A0A1A9RPE3</accession>